<dbReference type="InterPro" id="IPR053160">
    <property type="entry name" value="MFS_DHA3_Transporter"/>
</dbReference>
<feature type="transmembrane region" description="Helical" evidence="2">
    <location>
        <begin position="322"/>
        <end position="343"/>
    </location>
</feature>
<reference evidence="3" key="1">
    <citation type="submission" date="2011-11" db="EMBL/GenBank/DDBJ databases">
        <title>Identification and Characterization of Mildiomycin Biosynthesis Gene Cluster in Streptoveticillum remofaciens ZJU5119, and Biochemical Characterization and in vitro Assay of MilC, a Hydroxymethylcytosylglucuronic Acid Synthetase in the Biosynthesis of Mildiomycin.</title>
        <authorList>
            <person name="Wu J."/>
            <person name="Li L."/>
            <person name="He X."/>
        </authorList>
    </citation>
    <scope>NUCLEOTIDE SEQUENCE</scope>
    <source>
        <strain evidence="3">ZJU5119</strain>
    </source>
</reference>
<gene>
    <name evidence="3" type="primary">milK</name>
</gene>
<dbReference type="PANTHER" id="PTHR23530:SF1">
    <property type="entry name" value="PERMEASE, MAJOR FACILITATOR SUPERFAMILY-RELATED"/>
    <property type="match status" value="1"/>
</dbReference>
<evidence type="ECO:0000256" key="2">
    <source>
        <dbReference type="SAM" id="Phobius"/>
    </source>
</evidence>
<keyword evidence="2" id="KW-1133">Transmembrane helix</keyword>
<dbReference type="EMBL" id="JN999998">
    <property type="protein sequence ID" value="AFD20751.1"/>
    <property type="molecule type" value="Genomic_DNA"/>
</dbReference>
<feature type="transmembrane region" description="Helical" evidence="2">
    <location>
        <begin position="171"/>
        <end position="188"/>
    </location>
</feature>
<dbReference type="TCDB" id="2.A.1.73.3">
    <property type="family name" value="the major facilitator superfamily (mfs)"/>
</dbReference>
<dbReference type="PANTHER" id="PTHR23530">
    <property type="entry name" value="TRANSPORT PROTEIN-RELATED"/>
    <property type="match status" value="1"/>
</dbReference>
<keyword evidence="2" id="KW-0472">Membrane</keyword>
<evidence type="ECO:0000313" key="3">
    <source>
        <dbReference type="EMBL" id="AFD20751.1"/>
    </source>
</evidence>
<dbReference type="Gene3D" id="1.20.1250.20">
    <property type="entry name" value="MFS general substrate transporter like domains"/>
    <property type="match status" value="2"/>
</dbReference>
<dbReference type="InterPro" id="IPR036259">
    <property type="entry name" value="MFS_trans_sf"/>
</dbReference>
<dbReference type="InterPro" id="IPR011701">
    <property type="entry name" value="MFS"/>
</dbReference>
<organism evidence="3">
    <name type="scientific">Streptomyces rimofaciens</name>
    <dbReference type="NCBI Taxonomy" id="504097"/>
    <lineage>
        <taxon>Bacteria</taxon>
        <taxon>Bacillati</taxon>
        <taxon>Actinomycetota</taxon>
        <taxon>Actinomycetes</taxon>
        <taxon>Kitasatosporales</taxon>
        <taxon>Streptomycetaceae</taxon>
        <taxon>Streptomyces</taxon>
    </lineage>
</organism>
<dbReference type="SUPFAM" id="SSF103473">
    <property type="entry name" value="MFS general substrate transporter"/>
    <property type="match status" value="1"/>
</dbReference>
<feature type="region of interest" description="Disordered" evidence="1">
    <location>
        <begin position="411"/>
        <end position="442"/>
    </location>
</feature>
<dbReference type="Pfam" id="PF07690">
    <property type="entry name" value="MFS_1"/>
    <property type="match status" value="1"/>
</dbReference>
<evidence type="ECO:0000256" key="1">
    <source>
        <dbReference type="SAM" id="MobiDB-lite"/>
    </source>
</evidence>
<keyword evidence="2" id="KW-0812">Transmembrane</keyword>
<feature type="transmembrane region" description="Helical" evidence="2">
    <location>
        <begin position="236"/>
        <end position="255"/>
    </location>
</feature>
<dbReference type="GO" id="GO:0022857">
    <property type="term" value="F:transmembrane transporter activity"/>
    <property type="evidence" value="ECO:0007669"/>
    <property type="project" value="InterPro"/>
</dbReference>
<feature type="transmembrane region" description="Helical" evidence="2">
    <location>
        <begin position="83"/>
        <end position="104"/>
    </location>
</feature>
<protein>
    <submittedName>
        <fullName evidence="3">Major facilitator superfamily</fullName>
    </submittedName>
</protein>
<dbReference type="AlphaFoldDB" id="H9BDX0"/>
<proteinExistence type="predicted"/>
<name>H9BDX0_9ACTN</name>
<accession>H9BDX0</accession>
<feature type="compositionally biased region" description="Low complexity" evidence="1">
    <location>
        <begin position="430"/>
        <end position="442"/>
    </location>
</feature>
<feature type="transmembrane region" description="Helical" evidence="2">
    <location>
        <begin position="261"/>
        <end position="284"/>
    </location>
</feature>
<feature type="transmembrane region" description="Helical" evidence="2">
    <location>
        <begin position="355"/>
        <end position="374"/>
    </location>
</feature>
<feature type="transmembrane region" description="Helical" evidence="2">
    <location>
        <begin position="386"/>
        <end position="405"/>
    </location>
</feature>
<sequence length="442" mass="46012">MRTPRTGAVLGGRGPALPFVAYMALSNAQFTRGVFVLFLLRGNISLAEVGLLESLFHLTRVLCEVPAGSVADRWGRRRTIQAGLILSAAAMPAFLLGGMFWYALAFVFQGAGWAAQRGADTALLYELLERTGGTDRYARILGRSHAASYGTLALTTALGAMLYQRHVSLPFWLQAAVTLLAVGAIGVLPESSGTAASGAGSSGSGSSGEPAERPMGVWRLARAGARLVVGHPVLRLFVAFVALVEAGTTVVSIFSQSFFRTLGYGTATTGLILALVTAFSAAAALQSHRLVERGPVRVLMAASSLYLVGLAGMASLQPQLAVVGYYLVFLNLDLLAPVLSAFFHRSVDEEVRATAGSYLNLSTSVLTFAAFPLSGSLIDAGGYRPLLIITALVSLPLLVFLVGAARRVLSPPEEGDSGEDAGERAGPKGPGAAAPDTTTTGV</sequence>